<dbReference type="SUPFAM" id="SSF46785">
    <property type="entry name" value="Winged helix' DNA-binding domain"/>
    <property type="match status" value="1"/>
</dbReference>
<dbReference type="PROSITE" id="PS51118">
    <property type="entry name" value="HTH_HXLR"/>
    <property type="match status" value="1"/>
</dbReference>
<dbReference type="Pfam" id="PF01243">
    <property type="entry name" value="PNPOx_N"/>
    <property type="match status" value="1"/>
</dbReference>
<dbReference type="PANTHER" id="PTHR33204:SF29">
    <property type="entry name" value="TRANSCRIPTIONAL REGULATOR"/>
    <property type="match status" value="1"/>
</dbReference>
<feature type="domain" description="HTH hxlR-type" evidence="4">
    <location>
        <begin position="9"/>
        <end position="106"/>
    </location>
</feature>
<dbReference type="RefSeq" id="WP_012862443.1">
    <property type="nucleotide sequence ID" value="NC_013517.1"/>
</dbReference>
<dbReference type="Gene3D" id="1.10.10.10">
    <property type="entry name" value="Winged helix-like DNA-binding domain superfamily/Winged helix DNA-binding domain"/>
    <property type="match status" value="1"/>
</dbReference>
<dbReference type="HOGENOM" id="CLU_1123890_0_0_0"/>
<dbReference type="InterPro" id="IPR012349">
    <property type="entry name" value="Split_barrel_FMN-bd"/>
</dbReference>
<evidence type="ECO:0000256" key="2">
    <source>
        <dbReference type="ARBA" id="ARBA00023125"/>
    </source>
</evidence>
<dbReference type="InterPro" id="IPR036390">
    <property type="entry name" value="WH_DNA-bd_sf"/>
</dbReference>
<reference evidence="5 6" key="2">
    <citation type="journal article" date="2010" name="Stand. Genomic Sci.">
        <title>Complete genome sequence of Sebaldella termitidis type strain (NCTC 11300).</title>
        <authorList>
            <person name="Harmon-Smith M."/>
            <person name="Celia L."/>
            <person name="Chertkov O."/>
            <person name="Lapidus A."/>
            <person name="Copeland A."/>
            <person name="Glavina Del Rio T."/>
            <person name="Nolan M."/>
            <person name="Lucas S."/>
            <person name="Tice H."/>
            <person name="Cheng J.F."/>
            <person name="Han C."/>
            <person name="Detter J.C."/>
            <person name="Bruce D."/>
            <person name="Goodwin L."/>
            <person name="Pitluck S."/>
            <person name="Pati A."/>
            <person name="Liolios K."/>
            <person name="Ivanova N."/>
            <person name="Mavromatis K."/>
            <person name="Mikhailova N."/>
            <person name="Chen A."/>
            <person name="Palaniappan K."/>
            <person name="Land M."/>
            <person name="Hauser L."/>
            <person name="Chang Y.J."/>
            <person name="Jeffries C.D."/>
            <person name="Brettin T."/>
            <person name="Goker M."/>
            <person name="Beck B."/>
            <person name="Bristow J."/>
            <person name="Eisen J.A."/>
            <person name="Markowitz V."/>
            <person name="Hugenholtz P."/>
            <person name="Kyrpides N.C."/>
            <person name="Klenk H.P."/>
            <person name="Chen F."/>
        </authorList>
    </citation>
    <scope>NUCLEOTIDE SEQUENCE [LARGE SCALE GENOMIC DNA]</scope>
    <source>
        <strain evidence="6">ATCC 33386 / NCTC 11300</strain>
    </source>
</reference>
<name>D1ANQ7_SEBTE</name>
<reference evidence="6" key="1">
    <citation type="submission" date="2009-09" db="EMBL/GenBank/DDBJ databases">
        <title>The complete chromosome of Sebaldella termitidis ATCC 33386.</title>
        <authorList>
            <consortium name="US DOE Joint Genome Institute (JGI-PGF)"/>
            <person name="Lucas S."/>
            <person name="Copeland A."/>
            <person name="Lapidus A."/>
            <person name="Glavina del Rio T."/>
            <person name="Dalin E."/>
            <person name="Tice H."/>
            <person name="Bruce D."/>
            <person name="Goodwin L."/>
            <person name="Pitluck S."/>
            <person name="Kyrpides N."/>
            <person name="Mavromatis K."/>
            <person name="Ivanova N."/>
            <person name="Mikhailova N."/>
            <person name="Sims D."/>
            <person name="Meincke L."/>
            <person name="Brettin T."/>
            <person name="Detter J.C."/>
            <person name="Han C."/>
            <person name="Larimer F."/>
            <person name="Land M."/>
            <person name="Hauser L."/>
            <person name="Markowitz V."/>
            <person name="Cheng J.F."/>
            <person name="Hugenholtz P."/>
            <person name="Woyke T."/>
            <person name="Wu D."/>
            <person name="Eisen J.A."/>
        </authorList>
    </citation>
    <scope>NUCLEOTIDE SEQUENCE [LARGE SCALE GENOMIC DNA]</scope>
    <source>
        <strain evidence="6">ATCC 33386 / NCTC 11300</strain>
    </source>
</reference>
<dbReference type="KEGG" id="str:Sterm_3019"/>
<dbReference type="InterPro" id="IPR036388">
    <property type="entry name" value="WH-like_DNA-bd_sf"/>
</dbReference>
<dbReference type="eggNOG" id="COG1733">
    <property type="taxonomic scope" value="Bacteria"/>
</dbReference>
<keyword evidence="1" id="KW-0805">Transcription regulation</keyword>
<dbReference type="STRING" id="526218.Sterm_3019"/>
<accession>D1ANQ7</accession>
<keyword evidence="6" id="KW-1185">Reference proteome</keyword>
<dbReference type="Proteomes" id="UP000000845">
    <property type="component" value="Chromosome"/>
</dbReference>
<dbReference type="Pfam" id="PF01638">
    <property type="entry name" value="HxlR"/>
    <property type="match status" value="1"/>
</dbReference>
<evidence type="ECO:0000313" key="6">
    <source>
        <dbReference type="Proteomes" id="UP000000845"/>
    </source>
</evidence>
<dbReference type="Gene3D" id="2.30.110.10">
    <property type="entry name" value="Electron Transport, Fmn-binding Protein, Chain A"/>
    <property type="match status" value="1"/>
</dbReference>
<evidence type="ECO:0000256" key="1">
    <source>
        <dbReference type="ARBA" id="ARBA00023015"/>
    </source>
</evidence>
<dbReference type="GO" id="GO:0003677">
    <property type="term" value="F:DNA binding"/>
    <property type="evidence" value="ECO:0007669"/>
    <property type="project" value="UniProtKB-KW"/>
</dbReference>
<dbReference type="AlphaFoldDB" id="D1ANQ7"/>
<evidence type="ECO:0000313" key="5">
    <source>
        <dbReference type="EMBL" id="ACZ09861.1"/>
    </source>
</evidence>
<organism evidence="5 6">
    <name type="scientific">Sebaldella termitidis (strain ATCC 33386 / NCTC 11300)</name>
    <dbReference type="NCBI Taxonomy" id="526218"/>
    <lineage>
        <taxon>Bacteria</taxon>
        <taxon>Fusobacteriati</taxon>
        <taxon>Fusobacteriota</taxon>
        <taxon>Fusobacteriia</taxon>
        <taxon>Fusobacteriales</taxon>
        <taxon>Leptotrichiaceae</taxon>
        <taxon>Sebaldella</taxon>
    </lineage>
</organism>
<dbReference type="SUPFAM" id="SSF50475">
    <property type="entry name" value="FMN-binding split barrel"/>
    <property type="match status" value="1"/>
</dbReference>
<protein>
    <submittedName>
        <fullName evidence="5">Transcriptional regulator, HxlR family</fullName>
    </submittedName>
</protein>
<evidence type="ECO:0000259" key="4">
    <source>
        <dbReference type="PROSITE" id="PS51118"/>
    </source>
</evidence>
<keyword evidence="2" id="KW-0238">DNA-binding</keyword>
<dbReference type="eggNOG" id="COG3871">
    <property type="taxonomic scope" value="Bacteria"/>
</dbReference>
<evidence type="ECO:0000256" key="3">
    <source>
        <dbReference type="ARBA" id="ARBA00023163"/>
    </source>
</evidence>
<gene>
    <name evidence="5" type="ordered locus">Sterm_3019</name>
</gene>
<dbReference type="PANTHER" id="PTHR33204">
    <property type="entry name" value="TRANSCRIPTIONAL REGULATOR, MARR FAMILY"/>
    <property type="match status" value="1"/>
</dbReference>
<dbReference type="EMBL" id="CP001739">
    <property type="protein sequence ID" value="ACZ09861.1"/>
    <property type="molecule type" value="Genomic_DNA"/>
</dbReference>
<keyword evidence="3" id="KW-0804">Transcription</keyword>
<sequence length="247" mass="28478">MKLREEFTCPLELATDLISAKWKTIILWELSSGTKRLKDLRKIKNINEKMLLQHLNELIDAGIIAKKDYNTYPLRTDYYLTELGEKLLPTLEALQEFGKEFIKQGGSSMEEEIKLKSLELIKKSSVSIIGSVSSDGFPDIKAMLAPREINGLKEIFFTTNTSSMRVGQYRENPRASLYFYNDRLFIGVLLEGNMEVLTDSDTKKRIWRDGDTLYYKKGVDDEDYCVLRFTAKSGRLYENFSSVSFEI</sequence>
<dbReference type="InterPro" id="IPR002577">
    <property type="entry name" value="HTH_HxlR"/>
</dbReference>
<dbReference type="InterPro" id="IPR011576">
    <property type="entry name" value="Pyridox_Oxase_N"/>
</dbReference>
<proteinExistence type="predicted"/>